<keyword evidence="10" id="KW-1185">Reference proteome</keyword>
<dbReference type="OrthoDB" id="184388at2"/>
<feature type="transmembrane region" description="Helical" evidence="7">
    <location>
        <begin position="222"/>
        <end position="241"/>
    </location>
</feature>
<dbReference type="InterPro" id="IPR000620">
    <property type="entry name" value="EamA_dom"/>
</dbReference>
<evidence type="ECO:0000256" key="5">
    <source>
        <dbReference type="ARBA" id="ARBA00023136"/>
    </source>
</evidence>
<evidence type="ECO:0000313" key="9">
    <source>
        <dbReference type="EMBL" id="PND38465.1"/>
    </source>
</evidence>
<evidence type="ECO:0000256" key="2">
    <source>
        <dbReference type="ARBA" id="ARBA00007362"/>
    </source>
</evidence>
<dbReference type="EMBL" id="POSP01000003">
    <property type="protein sequence ID" value="PND38465.1"/>
    <property type="molecule type" value="Genomic_DNA"/>
</dbReference>
<protein>
    <submittedName>
        <fullName evidence="9">EamA family transporter</fullName>
    </submittedName>
</protein>
<keyword evidence="4 7" id="KW-1133">Transmembrane helix</keyword>
<feature type="transmembrane region" description="Helical" evidence="7">
    <location>
        <begin position="12"/>
        <end position="33"/>
    </location>
</feature>
<feature type="transmembrane region" description="Helical" evidence="7">
    <location>
        <begin position="39"/>
        <end position="59"/>
    </location>
</feature>
<feature type="transmembrane region" description="Helical" evidence="7">
    <location>
        <begin position="125"/>
        <end position="143"/>
    </location>
</feature>
<keyword evidence="3 7" id="KW-0812">Transmembrane</keyword>
<evidence type="ECO:0000313" key="10">
    <source>
        <dbReference type="Proteomes" id="UP000235916"/>
    </source>
</evidence>
<feature type="transmembrane region" description="Helical" evidence="7">
    <location>
        <begin position="71"/>
        <end position="94"/>
    </location>
</feature>
<proteinExistence type="inferred from homology"/>
<feature type="transmembrane region" description="Helical" evidence="7">
    <location>
        <begin position="278"/>
        <end position="295"/>
    </location>
</feature>
<evidence type="ECO:0000256" key="1">
    <source>
        <dbReference type="ARBA" id="ARBA00004141"/>
    </source>
</evidence>
<feature type="transmembrane region" description="Helical" evidence="7">
    <location>
        <begin position="192"/>
        <end position="210"/>
    </location>
</feature>
<evidence type="ECO:0000256" key="3">
    <source>
        <dbReference type="ARBA" id="ARBA00022692"/>
    </source>
</evidence>
<feature type="domain" description="EamA" evidence="8">
    <location>
        <begin position="11"/>
        <end position="142"/>
    </location>
</feature>
<dbReference type="GO" id="GO:0016020">
    <property type="term" value="C:membrane"/>
    <property type="evidence" value="ECO:0007669"/>
    <property type="project" value="UniProtKB-SubCell"/>
</dbReference>
<dbReference type="Pfam" id="PF00892">
    <property type="entry name" value="EamA"/>
    <property type="match status" value="2"/>
</dbReference>
<dbReference type="AlphaFoldDB" id="A0A2N8KYC2"/>
<gene>
    <name evidence="9" type="ORF">C1O66_13665</name>
</gene>
<accession>A0A2N8KYC2</accession>
<feature type="transmembrane region" description="Helical" evidence="7">
    <location>
        <begin position="100"/>
        <end position="118"/>
    </location>
</feature>
<name>A0A2N8KYC2_9BURK</name>
<comment type="subcellular location">
    <subcellularLocation>
        <location evidence="1">Membrane</location>
        <topology evidence="1">Multi-pass membrane protein</topology>
    </subcellularLocation>
</comment>
<dbReference type="SUPFAM" id="SSF103481">
    <property type="entry name" value="Multidrug resistance efflux transporter EmrE"/>
    <property type="match status" value="2"/>
</dbReference>
<evidence type="ECO:0000259" key="8">
    <source>
        <dbReference type="Pfam" id="PF00892"/>
    </source>
</evidence>
<evidence type="ECO:0000256" key="6">
    <source>
        <dbReference type="SAM" id="MobiDB-lite"/>
    </source>
</evidence>
<dbReference type="InterPro" id="IPR037185">
    <property type="entry name" value="EmrE-like"/>
</dbReference>
<organism evidence="9 10">
    <name type="scientific">Kinneretia aquatilis</name>
    <dbReference type="NCBI Taxonomy" id="2070761"/>
    <lineage>
        <taxon>Bacteria</taxon>
        <taxon>Pseudomonadati</taxon>
        <taxon>Pseudomonadota</taxon>
        <taxon>Betaproteobacteria</taxon>
        <taxon>Burkholderiales</taxon>
        <taxon>Sphaerotilaceae</taxon>
        <taxon>Roseateles</taxon>
    </lineage>
</organism>
<feature type="region of interest" description="Disordered" evidence="6">
    <location>
        <begin position="299"/>
        <end position="326"/>
    </location>
</feature>
<dbReference type="PANTHER" id="PTHR32322:SF2">
    <property type="entry name" value="EAMA DOMAIN-CONTAINING PROTEIN"/>
    <property type="match status" value="1"/>
</dbReference>
<comment type="similarity">
    <text evidence="2">Belongs to the EamA transporter family.</text>
</comment>
<feature type="transmembrane region" description="Helical" evidence="7">
    <location>
        <begin position="253"/>
        <end position="272"/>
    </location>
</feature>
<keyword evidence="5 7" id="KW-0472">Membrane</keyword>
<dbReference type="RefSeq" id="WP_102768384.1">
    <property type="nucleotide sequence ID" value="NZ_POSP01000003.1"/>
</dbReference>
<evidence type="ECO:0000256" key="7">
    <source>
        <dbReference type="SAM" id="Phobius"/>
    </source>
</evidence>
<feature type="transmembrane region" description="Helical" evidence="7">
    <location>
        <begin position="163"/>
        <end position="180"/>
    </location>
</feature>
<comment type="caution">
    <text evidence="9">The sequence shown here is derived from an EMBL/GenBank/DDBJ whole genome shotgun (WGS) entry which is preliminary data.</text>
</comment>
<feature type="domain" description="EamA" evidence="8">
    <location>
        <begin position="159"/>
        <end position="295"/>
    </location>
</feature>
<evidence type="ECO:0000256" key="4">
    <source>
        <dbReference type="ARBA" id="ARBA00022989"/>
    </source>
</evidence>
<dbReference type="Proteomes" id="UP000235916">
    <property type="component" value="Unassembled WGS sequence"/>
</dbReference>
<dbReference type="InterPro" id="IPR050638">
    <property type="entry name" value="AA-Vitamin_Transporters"/>
</dbReference>
<sequence>MPRHTHLDPRAIVLLLICCVMWGLNQVAVKAAMSEMGPLWQAGLRSLVAAGLVALWAKWRGIALFQRDGTLRGGLLAGALFGLEFACIFIGLQYTSASRMVVFIYLSPFVVALGMPFISASERLAPRQIAGLVMAFSAVAWAFSEGFHQAEASRPLQWLGDSLGVLAALLWGGTTLAIRGSRLSSASAEKTLLYQLGISGLGLSLAALWVGEPLPAEWSLRLSGLFFFQAVIVSFASYLLWFWMIRHYPATRLASFTLATPLFGLLAGAALLDEAISPRLGLALLALAVGVALVNRKPEPAPNEEEAGGSRGVAPTGAATGKPGDR</sequence>
<reference evidence="9 10" key="1">
    <citation type="submission" date="2018-01" db="EMBL/GenBank/DDBJ databases">
        <title>Draft genome sequence of Paucibacter aquatile CR182 isolated from freshwater of the Nakdong River.</title>
        <authorList>
            <person name="Choi A."/>
            <person name="Chung E.J."/>
        </authorList>
    </citation>
    <scope>NUCLEOTIDE SEQUENCE [LARGE SCALE GENOMIC DNA]</scope>
    <source>
        <strain evidence="9 10">CR182</strain>
    </source>
</reference>
<dbReference type="PANTHER" id="PTHR32322">
    <property type="entry name" value="INNER MEMBRANE TRANSPORTER"/>
    <property type="match status" value="1"/>
</dbReference>